<dbReference type="Pfam" id="PF24883">
    <property type="entry name" value="NPHP3_N"/>
    <property type="match status" value="1"/>
</dbReference>
<dbReference type="InterPro" id="IPR002110">
    <property type="entry name" value="Ankyrin_rpt"/>
</dbReference>
<dbReference type="Pfam" id="PF22939">
    <property type="entry name" value="WHD_GPIID"/>
    <property type="match status" value="1"/>
</dbReference>
<dbReference type="OrthoDB" id="1577640at2759"/>
<feature type="repeat" description="ANK" evidence="2">
    <location>
        <begin position="647"/>
        <end position="667"/>
    </location>
</feature>
<evidence type="ECO:0000259" key="4">
    <source>
        <dbReference type="Pfam" id="PF24883"/>
    </source>
</evidence>
<keyword evidence="6" id="KW-1185">Reference proteome</keyword>
<feature type="repeat" description="ANK" evidence="2">
    <location>
        <begin position="545"/>
        <end position="567"/>
    </location>
</feature>
<dbReference type="PANTHER" id="PTHR10039:SF15">
    <property type="entry name" value="NACHT DOMAIN-CONTAINING PROTEIN"/>
    <property type="match status" value="1"/>
</dbReference>
<proteinExistence type="predicted"/>
<dbReference type="PROSITE" id="PS50088">
    <property type="entry name" value="ANK_REPEAT"/>
    <property type="match status" value="2"/>
</dbReference>
<dbReference type="SMART" id="SM00248">
    <property type="entry name" value="ANK"/>
    <property type="match status" value="3"/>
</dbReference>
<sequence>MCHQATNNVRLFIAIYDIPNIISVQHNAALFAWLSPLEPWKKQEDVCEARKVSGTGGLLLEKFLEWSSAPSEHFALCAFGSPGAGKTISMSVLVDELRRESKGSPEIGLAYMYLDSNDQKNQTTGNVIGAFIKQLLMPLPTIPRLVEEVWSNYKHEGPPIAQMMAMFYEACEAFTRTFICVDALDECNDLKGLLSYFNRAQSRVPSVRLVCTSRPHIEFMLYGCGLNPYAILLEARLSDVRAFVEWRIEDDQKDRPSIMDCHLKEEIVRKLLDVYGGVRFLLPVLHIDLILGEETRAARRHKLNSLESSLYKTFDAMMRRIECSKRIEKNATRILTWIHLAERPLKVDELLSALAVEENDNDLNRDNFLDRDSFLDCCLGLAKIDNETSTVRLFHLHLHEYFTKQRKIFEQTLTKGHESLARSCLTYLMFQSLTQTKKPFAKPKEIVLLYPLLTYAACHWGHHLRKSNREKGPTVELAEKYLSLDLWKRYWDQHYFYASFSEKCDTRHLFESFSKLHIIAYFGILAVLPSTLQVFTDLDLKDRRYGRSPLSWAAENGHAAIVETLLRMDSVNPDSEDIYGRTPLWWAAWGGRDHVAELLLVKKGVSPSHEDKFGQTPLLSAAVNGHEAVMELLVARDDTGVNNKDNMGQTPLSSAAVNGHEAVVKLL</sequence>
<dbReference type="InterPro" id="IPR036770">
    <property type="entry name" value="Ankyrin_rpt-contain_sf"/>
</dbReference>
<keyword evidence="2" id="KW-0040">ANK repeat</keyword>
<dbReference type="InterPro" id="IPR054471">
    <property type="entry name" value="GPIID_WHD"/>
</dbReference>
<dbReference type="Proteomes" id="UP000800092">
    <property type="component" value="Unassembled WGS sequence"/>
</dbReference>
<dbReference type="InterPro" id="IPR027417">
    <property type="entry name" value="P-loop_NTPase"/>
</dbReference>
<dbReference type="PANTHER" id="PTHR10039">
    <property type="entry name" value="AMELOGENIN"/>
    <property type="match status" value="1"/>
</dbReference>
<protein>
    <submittedName>
        <fullName evidence="5">Uncharacterized protein</fullName>
    </submittedName>
</protein>
<evidence type="ECO:0000259" key="3">
    <source>
        <dbReference type="Pfam" id="PF22939"/>
    </source>
</evidence>
<dbReference type="SUPFAM" id="SSF48403">
    <property type="entry name" value="Ankyrin repeat"/>
    <property type="match status" value="1"/>
</dbReference>
<keyword evidence="1" id="KW-0677">Repeat</keyword>
<dbReference type="PROSITE" id="PS50297">
    <property type="entry name" value="ANK_REP_REGION"/>
    <property type="match status" value="2"/>
</dbReference>
<evidence type="ECO:0000313" key="6">
    <source>
        <dbReference type="Proteomes" id="UP000800092"/>
    </source>
</evidence>
<feature type="domain" description="GPI inositol-deacylase winged helix" evidence="3">
    <location>
        <begin position="320"/>
        <end position="405"/>
    </location>
</feature>
<evidence type="ECO:0000313" key="5">
    <source>
        <dbReference type="EMBL" id="KAF2230516.1"/>
    </source>
</evidence>
<feature type="non-terminal residue" evidence="5">
    <location>
        <position position="667"/>
    </location>
</feature>
<dbReference type="AlphaFoldDB" id="A0A6A6GXI9"/>
<dbReference type="Pfam" id="PF12796">
    <property type="entry name" value="Ank_2"/>
    <property type="match status" value="1"/>
</dbReference>
<dbReference type="InterPro" id="IPR056884">
    <property type="entry name" value="NPHP3-like_N"/>
</dbReference>
<accession>A0A6A6GXI9</accession>
<evidence type="ECO:0000256" key="2">
    <source>
        <dbReference type="PROSITE-ProRule" id="PRU00023"/>
    </source>
</evidence>
<dbReference type="Pfam" id="PF00023">
    <property type="entry name" value="Ank"/>
    <property type="match status" value="1"/>
</dbReference>
<organism evidence="5 6">
    <name type="scientific">Viridothelium virens</name>
    <name type="common">Speckled blister lichen</name>
    <name type="synonym">Trypethelium virens</name>
    <dbReference type="NCBI Taxonomy" id="1048519"/>
    <lineage>
        <taxon>Eukaryota</taxon>
        <taxon>Fungi</taxon>
        <taxon>Dikarya</taxon>
        <taxon>Ascomycota</taxon>
        <taxon>Pezizomycotina</taxon>
        <taxon>Dothideomycetes</taxon>
        <taxon>Dothideomycetes incertae sedis</taxon>
        <taxon>Trypetheliales</taxon>
        <taxon>Trypetheliaceae</taxon>
        <taxon>Viridothelium</taxon>
    </lineage>
</organism>
<name>A0A6A6GXI9_VIRVR</name>
<feature type="domain" description="Nephrocystin 3-like N-terminal" evidence="4">
    <location>
        <begin position="61"/>
        <end position="214"/>
    </location>
</feature>
<gene>
    <name evidence="5" type="ORF">EV356DRAFT_453757</name>
</gene>
<evidence type="ECO:0000256" key="1">
    <source>
        <dbReference type="ARBA" id="ARBA00022737"/>
    </source>
</evidence>
<dbReference type="EMBL" id="ML991840">
    <property type="protein sequence ID" value="KAF2230516.1"/>
    <property type="molecule type" value="Genomic_DNA"/>
</dbReference>
<reference evidence="5" key="1">
    <citation type="journal article" date="2020" name="Stud. Mycol.">
        <title>101 Dothideomycetes genomes: a test case for predicting lifestyles and emergence of pathogens.</title>
        <authorList>
            <person name="Haridas S."/>
            <person name="Albert R."/>
            <person name="Binder M."/>
            <person name="Bloem J."/>
            <person name="Labutti K."/>
            <person name="Salamov A."/>
            <person name="Andreopoulos B."/>
            <person name="Baker S."/>
            <person name="Barry K."/>
            <person name="Bills G."/>
            <person name="Bluhm B."/>
            <person name="Cannon C."/>
            <person name="Castanera R."/>
            <person name="Culley D."/>
            <person name="Daum C."/>
            <person name="Ezra D."/>
            <person name="Gonzalez J."/>
            <person name="Henrissat B."/>
            <person name="Kuo A."/>
            <person name="Liang C."/>
            <person name="Lipzen A."/>
            <person name="Lutzoni F."/>
            <person name="Magnuson J."/>
            <person name="Mondo S."/>
            <person name="Nolan M."/>
            <person name="Ohm R."/>
            <person name="Pangilinan J."/>
            <person name="Park H.-J."/>
            <person name="Ramirez L."/>
            <person name="Alfaro M."/>
            <person name="Sun H."/>
            <person name="Tritt A."/>
            <person name="Yoshinaga Y."/>
            <person name="Zwiers L.-H."/>
            <person name="Turgeon B."/>
            <person name="Goodwin S."/>
            <person name="Spatafora J."/>
            <person name="Crous P."/>
            <person name="Grigoriev I."/>
        </authorList>
    </citation>
    <scope>NUCLEOTIDE SEQUENCE</scope>
    <source>
        <strain evidence="5">Tuck. ex Michener</strain>
    </source>
</reference>
<dbReference type="Gene3D" id="3.40.50.300">
    <property type="entry name" value="P-loop containing nucleotide triphosphate hydrolases"/>
    <property type="match status" value="1"/>
</dbReference>
<dbReference type="Gene3D" id="1.25.40.20">
    <property type="entry name" value="Ankyrin repeat-containing domain"/>
    <property type="match status" value="1"/>
</dbReference>